<dbReference type="RefSeq" id="XP_060419274.1">
    <property type="nucleotide sequence ID" value="XM_060551839.1"/>
</dbReference>
<accession>A0AAD8Q9V9</accession>
<organism evidence="1 2">
    <name type="scientific">Colletotrichum navitas</name>
    <dbReference type="NCBI Taxonomy" id="681940"/>
    <lineage>
        <taxon>Eukaryota</taxon>
        <taxon>Fungi</taxon>
        <taxon>Dikarya</taxon>
        <taxon>Ascomycota</taxon>
        <taxon>Pezizomycotina</taxon>
        <taxon>Sordariomycetes</taxon>
        <taxon>Hypocreomycetidae</taxon>
        <taxon>Glomerellales</taxon>
        <taxon>Glomerellaceae</taxon>
        <taxon>Colletotrichum</taxon>
        <taxon>Colletotrichum graminicola species complex</taxon>
    </lineage>
</organism>
<keyword evidence="2" id="KW-1185">Reference proteome</keyword>
<dbReference type="Proteomes" id="UP001230504">
    <property type="component" value="Unassembled WGS sequence"/>
</dbReference>
<evidence type="ECO:0000313" key="2">
    <source>
        <dbReference type="Proteomes" id="UP001230504"/>
    </source>
</evidence>
<dbReference type="AlphaFoldDB" id="A0AAD8Q9V9"/>
<comment type="caution">
    <text evidence="1">The sequence shown here is derived from an EMBL/GenBank/DDBJ whole genome shotgun (WGS) entry which is preliminary data.</text>
</comment>
<name>A0AAD8Q9V9_9PEZI</name>
<dbReference type="GeneID" id="85436079"/>
<protein>
    <submittedName>
        <fullName evidence="1">Uncharacterized protein</fullName>
    </submittedName>
</protein>
<evidence type="ECO:0000313" key="1">
    <source>
        <dbReference type="EMBL" id="KAK1598597.1"/>
    </source>
</evidence>
<reference evidence="1" key="1">
    <citation type="submission" date="2021-06" db="EMBL/GenBank/DDBJ databases">
        <title>Comparative genomics, transcriptomics and evolutionary studies reveal genomic signatures of adaptation to plant cell wall in hemibiotrophic fungi.</title>
        <authorList>
            <consortium name="DOE Joint Genome Institute"/>
            <person name="Baroncelli R."/>
            <person name="Diaz J.F."/>
            <person name="Benocci T."/>
            <person name="Peng M."/>
            <person name="Battaglia E."/>
            <person name="Haridas S."/>
            <person name="Andreopoulos W."/>
            <person name="Labutti K."/>
            <person name="Pangilinan J."/>
            <person name="Floch G.L."/>
            <person name="Makela M.R."/>
            <person name="Henrissat B."/>
            <person name="Grigoriev I.V."/>
            <person name="Crouch J.A."/>
            <person name="De Vries R.P."/>
            <person name="Sukno S.A."/>
            <person name="Thon M.R."/>
        </authorList>
    </citation>
    <scope>NUCLEOTIDE SEQUENCE</scope>
    <source>
        <strain evidence="1">CBS 125086</strain>
    </source>
</reference>
<gene>
    <name evidence="1" type="ORF">LY79DRAFT_249436</name>
</gene>
<sequence>MAGMEVGAPRYVPRTVIARPPHDMPRQIRDGALGPPCIRSLFIQLILTSNHQQTTSCLSLSLSLSLRPGKNASLFRANSLACIFRHRQLTPHAIERVWKLPLSQDPGYLLTNRFQLAQPITGILLIVASYCQTPNLHKATPPLGRSAIAGHPSRLSGIVDESVMYA</sequence>
<dbReference type="EMBL" id="JAHLJV010000004">
    <property type="protein sequence ID" value="KAK1598597.1"/>
    <property type="molecule type" value="Genomic_DNA"/>
</dbReference>
<proteinExistence type="predicted"/>